<feature type="compositionally biased region" description="Pro residues" evidence="1">
    <location>
        <begin position="51"/>
        <end position="61"/>
    </location>
</feature>
<keyword evidence="2" id="KW-0472">Membrane</keyword>
<feature type="compositionally biased region" description="Pro residues" evidence="1">
    <location>
        <begin position="11"/>
        <end position="41"/>
    </location>
</feature>
<dbReference type="EMBL" id="FOLM01000014">
    <property type="protein sequence ID" value="SFD39127.1"/>
    <property type="molecule type" value="Genomic_DNA"/>
</dbReference>
<dbReference type="Proteomes" id="UP000199207">
    <property type="component" value="Unassembled WGS sequence"/>
</dbReference>
<feature type="transmembrane region" description="Helical" evidence="2">
    <location>
        <begin position="223"/>
        <end position="246"/>
    </location>
</feature>
<feature type="region of interest" description="Disordered" evidence="1">
    <location>
        <begin position="1"/>
        <end position="194"/>
    </location>
</feature>
<feature type="compositionally biased region" description="Low complexity" evidence="1">
    <location>
        <begin position="175"/>
        <end position="188"/>
    </location>
</feature>
<dbReference type="STRING" id="910347.SAMN05421773_11479"/>
<evidence type="ECO:0000256" key="2">
    <source>
        <dbReference type="SAM" id="Phobius"/>
    </source>
</evidence>
<feature type="compositionally biased region" description="Basic and acidic residues" evidence="1">
    <location>
        <begin position="88"/>
        <end position="99"/>
    </location>
</feature>
<proteinExistence type="predicted"/>
<dbReference type="RefSeq" id="WP_175541529.1">
    <property type="nucleotide sequence ID" value="NZ_FOLM01000014.1"/>
</dbReference>
<protein>
    <submittedName>
        <fullName evidence="3">Uncharacterized protein</fullName>
    </submittedName>
</protein>
<dbReference type="AlphaFoldDB" id="A0A1I1RYG7"/>
<organism evidence="3 4">
    <name type="scientific">Streptomyces aidingensis</name>
    <dbReference type="NCBI Taxonomy" id="910347"/>
    <lineage>
        <taxon>Bacteria</taxon>
        <taxon>Bacillati</taxon>
        <taxon>Actinomycetota</taxon>
        <taxon>Actinomycetes</taxon>
        <taxon>Kitasatosporales</taxon>
        <taxon>Streptomycetaceae</taxon>
        <taxon>Streptomyces</taxon>
    </lineage>
</organism>
<reference evidence="3 4" key="1">
    <citation type="submission" date="2016-10" db="EMBL/GenBank/DDBJ databases">
        <authorList>
            <person name="de Groot N.N."/>
        </authorList>
    </citation>
    <scope>NUCLEOTIDE SEQUENCE [LARGE SCALE GENOMIC DNA]</scope>
    <source>
        <strain evidence="3 4">CGMCC 4.5739</strain>
    </source>
</reference>
<keyword evidence="4" id="KW-1185">Reference proteome</keyword>
<accession>A0A1I1RYG7</accession>
<gene>
    <name evidence="3" type="ORF">SAMN05421773_11479</name>
</gene>
<keyword evidence="2" id="KW-1133">Transmembrane helix</keyword>
<evidence type="ECO:0000313" key="4">
    <source>
        <dbReference type="Proteomes" id="UP000199207"/>
    </source>
</evidence>
<evidence type="ECO:0000256" key="1">
    <source>
        <dbReference type="SAM" id="MobiDB-lite"/>
    </source>
</evidence>
<keyword evidence="2" id="KW-0812">Transmembrane</keyword>
<evidence type="ECO:0000313" key="3">
    <source>
        <dbReference type="EMBL" id="SFD39127.1"/>
    </source>
</evidence>
<feature type="compositionally biased region" description="Pro residues" evidence="1">
    <location>
        <begin position="161"/>
        <end position="171"/>
    </location>
</feature>
<sequence length="468" mass="47300">MNTEQGRRPGSTPPLAPRRPEGPPPAVPPAPAVPPPRPRPGAAPERSAAAPRPPIPPPPATAPATAAATAPATAPAGPAATGASRPAAPDDRGSVRPVERPTVPLRLPGPAPEGPPAPARRPAPRAEPAGTTRTGTGRLDAGRTARGNAGGPAATGTFRVPPRPAGGPPARPAADRAGGAPGRSAPAVPAVPPVPPVPSVPVPGPAPRPVPAAPPRKRQGLRLAAALTCLVLGTGLLGGAITGVLLSGGSGGPTDAGQTYEHVRGLWQELPVDTLFPPELTGEGAGPGSADRRWIRAAVAPDDDCAGAFDPLLAEVLDPLGCHRLLRATYLDDTRTTVTTVGMLFTEADAADMAALRTRLDRDGLAERADLLPRTFPGDNPATAGFGDAQRATWTIRALPKAPVVVYAVTGFADGRPVETPRPAGPATAAGQDSVVALAGLAHDAEGIADRVERRFRKAAQHATEEPR</sequence>
<name>A0A1I1RYG7_9ACTN</name>
<feature type="compositionally biased region" description="Low complexity" evidence="1">
    <location>
        <begin position="62"/>
        <end position="87"/>
    </location>
</feature>
<feature type="compositionally biased region" description="Pro residues" evidence="1">
    <location>
        <begin position="107"/>
        <end position="121"/>
    </location>
</feature>